<feature type="transmembrane region" description="Helical" evidence="6">
    <location>
        <begin position="101"/>
        <end position="121"/>
    </location>
</feature>
<feature type="transmembrane region" description="Helical" evidence="6">
    <location>
        <begin position="273"/>
        <end position="292"/>
    </location>
</feature>
<evidence type="ECO:0000256" key="6">
    <source>
        <dbReference type="RuleBase" id="RU363077"/>
    </source>
</evidence>
<dbReference type="OrthoDB" id="1728340at2759"/>
<feature type="domain" description="EamA" evidence="7">
    <location>
        <begin position="9"/>
        <end position="150"/>
    </location>
</feature>
<evidence type="ECO:0000259" key="7">
    <source>
        <dbReference type="Pfam" id="PF00892"/>
    </source>
</evidence>
<feature type="transmembrane region" description="Helical" evidence="6">
    <location>
        <begin position="246"/>
        <end position="266"/>
    </location>
</feature>
<gene>
    <name evidence="8" type="ORF">ANE_LOCUS19643</name>
</gene>
<dbReference type="InterPro" id="IPR037185">
    <property type="entry name" value="EmrE-like"/>
</dbReference>
<dbReference type="InterPro" id="IPR030184">
    <property type="entry name" value="WAT1-related"/>
</dbReference>
<feature type="transmembrane region" description="Helical" evidence="6">
    <location>
        <begin position="40"/>
        <end position="60"/>
    </location>
</feature>
<feature type="transmembrane region" description="Helical" evidence="6">
    <location>
        <begin position="210"/>
        <end position="231"/>
    </location>
</feature>
<comment type="caution">
    <text evidence="8">The sequence shown here is derived from an EMBL/GenBank/DDBJ whole genome shotgun (WGS) entry which is preliminary data.</text>
</comment>
<feature type="transmembrane region" description="Helical" evidence="6">
    <location>
        <begin position="7"/>
        <end position="28"/>
    </location>
</feature>
<evidence type="ECO:0000256" key="1">
    <source>
        <dbReference type="ARBA" id="ARBA00004141"/>
    </source>
</evidence>
<dbReference type="PANTHER" id="PTHR31218">
    <property type="entry name" value="WAT1-RELATED PROTEIN"/>
    <property type="match status" value="1"/>
</dbReference>
<evidence type="ECO:0000256" key="5">
    <source>
        <dbReference type="ARBA" id="ARBA00023136"/>
    </source>
</evidence>
<evidence type="ECO:0000256" key="2">
    <source>
        <dbReference type="ARBA" id="ARBA00007635"/>
    </source>
</evidence>
<comment type="similarity">
    <text evidence="2 6">Belongs to the drug/metabolite transporter (DMT) superfamily. Plant drug/metabolite exporter (P-DME) (TC 2.A.7.4) family.</text>
</comment>
<feature type="transmembrane region" description="Helical" evidence="6">
    <location>
        <begin position="298"/>
        <end position="317"/>
    </location>
</feature>
<dbReference type="Pfam" id="PF00892">
    <property type="entry name" value="EamA"/>
    <property type="match status" value="2"/>
</dbReference>
<dbReference type="SUPFAM" id="SSF103481">
    <property type="entry name" value="Multidrug resistance efflux transporter EmrE"/>
    <property type="match status" value="2"/>
</dbReference>
<organism evidence="8 9">
    <name type="scientific">Arabis nemorensis</name>
    <dbReference type="NCBI Taxonomy" id="586526"/>
    <lineage>
        <taxon>Eukaryota</taxon>
        <taxon>Viridiplantae</taxon>
        <taxon>Streptophyta</taxon>
        <taxon>Embryophyta</taxon>
        <taxon>Tracheophyta</taxon>
        <taxon>Spermatophyta</taxon>
        <taxon>Magnoliopsida</taxon>
        <taxon>eudicotyledons</taxon>
        <taxon>Gunneridae</taxon>
        <taxon>Pentapetalae</taxon>
        <taxon>rosids</taxon>
        <taxon>malvids</taxon>
        <taxon>Brassicales</taxon>
        <taxon>Brassicaceae</taxon>
        <taxon>Arabideae</taxon>
        <taxon>Arabis</taxon>
    </lineage>
</organism>
<name>A0A565C6D0_9BRAS</name>
<dbReference type="EMBL" id="CABITT030000006">
    <property type="protein sequence ID" value="VVB09199.1"/>
    <property type="molecule type" value="Genomic_DNA"/>
</dbReference>
<dbReference type="GO" id="GO:0016020">
    <property type="term" value="C:membrane"/>
    <property type="evidence" value="ECO:0007669"/>
    <property type="project" value="UniProtKB-SubCell"/>
</dbReference>
<dbReference type="AlphaFoldDB" id="A0A565C6D0"/>
<proteinExistence type="inferred from homology"/>
<evidence type="ECO:0000256" key="4">
    <source>
        <dbReference type="ARBA" id="ARBA00022989"/>
    </source>
</evidence>
<evidence type="ECO:0000256" key="3">
    <source>
        <dbReference type="ARBA" id="ARBA00022692"/>
    </source>
</evidence>
<feature type="transmembrane region" description="Helical" evidence="6">
    <location>
        <begin position="133"/>
        <end position="153"/>
    </location>
</feature>
<feature type="domain" description="EamA" evidence="7">
    <location>
        <begin position="181"/>
        <end position="317"/>
    </location>
</feature>
<keyword evidence="4 6" id="KW-1133">Transmembrane helix</keyword>
<protein>
    <recommendedName>
        <fullName evidence="6">WAT1-related protein</fullName>
    </recommendedName>
</protein>
<keyword evidence="9" id="KW-1185">Reference proteome</keyword>
<evidence type="ECO:0000313" key="9">
    <source>
        <dbReference type="Proteomes" id="UP000489600"/>
    </source>
</evidence>
<dbReference type="GO" id="GO:0022857">
    <property type="term" value="F:transmembrane transporter activity"/>
    <property type="evidence" value="ECO:0007669"/>
    <property type="project" value="InterPro"/>
</dbReference>
<comment type="subcellular location">
    <subcellularLocation>
        <location evidence="1 6">Membrane</location>
        <topology evidence="1 6">Multi-pass membrane protein</topology>
    </subcellularLocation>
</comment>
<dbReference type="Proteomes" id="UP000489600">
    <property type="component" value="Unassembled WGS sequence"/>
</dbReference>
<feature type="transmembrane region" description="Helical" evidence="6">
    <location>
        <begin position="72"/>
        <end position="95"/>
    </location>
</feature>
<sequence length="359" mass="39914">MRFDMQLLKAVLMMSVINFAIAIENVLFKKMLDDGVNRMVATTYRLIVGTLFLTPFATFLERKNRPQLTGNILCLLFLSALLGTSLGQYFFLIGLQYTSSNFALAFSNMVPAVTFVLALVLRQEMINIKNIVGKAKVIGTIISICGALVLTIYKGTPLIENSGTQMQMKNLSASTHNWAVGSVMLIISVAFWSSWFIIQAKINRKYSCQYTSTVILSFFGVIQSALLSLISERSTSMWVVKTKFNILSITYAGAALGLCCVGMSWCLQQRGPVFTSSFIPLIQVFASILSFSFFHEQIYWGSVIGSLVVIIGLYILLWGKGKERFESVTIQDQLDENVEARGRDFKDLNSTANSTSNQS</sequence>
<keyword evidence="3 6" id="KW-0812">Transmembrane</keyword>
<keyword evidence="5 6" id="KW-0472">Membrane</keyword>
<dbReference type="InterPro" id="IPR000620">
    <property type="entry name" value="EamA_dom"/>
</dbReference>
<reference evidence="8" key="1">
    <citation type="submission" date="2019-07" db="EMBL/GenBank/DDBJ databases">
        <authorList>
            <person name="Dittberner H."/>
        </authorList>
    </citation>
    <scope>NUCLEOTIDE SEQUENCE [LARGE SCALE GENOMIC DNA]</scope>
</reference>
<evidence type="ECO:0000313" key="8">
    <source>
        <dbReference type="EMBL" id="VVB09199.1"/>
    </source>
</evidence>
<accession>A0A565C6D0</accession>
<feature type="transmembrane region" description="Helical" evidence="6">
    <location>
        <begin position="178"/>
        <end position="198"/>
    </location>
</feature>